<dbReference type="EMBL" id="LXQA010007645">
    <property type="protein sequence ID" value="MCH84942.1"/>
    <property type="molecule type" value="Genomic_DNA"/>
</dbReference>
<evidence type="ECO:0000313" key="3">
    <source>
        <dbReference type="Proteomes" id="UP000265520"/>
    </source>
</evidence>
<name>A0A392MBQ9_9FABA</name>
<evidence type="ECO:0000256" key="1">
    <source>
        <dbReference type="SAM" id="MobiDB-lite"/>
    </source>
</evidence>
<evidence type="ECO:0000313" key="2">
    <source>
        <dbReference type="EMBL" id="MCH84942.1"/>
    </source>
</evidence>
<dbReference type="Proteomes" id="UP000265520">
    <property type="component" value="Unassembled WGS sequence"/>
</dbReference>
<feature type="region of interest" description="Disordered" evidence="1">
    <location>
        <begin position="321"/>
        <end position="340"/>
    </location>
</feature>
<dbReference type="AlphaFoldDB" id="A0A392MBQ9"/>
<sequence>MEQPVDFEALKAYGFDVQEYFKNQGWLKYFEMLNGPIYTILVKDFWPRCDVIEQADADREYKNKVAEDPKNNKGKSRKDLGLRDFTETEIRSGVTGFEVILTQNNIAQVLKIPNQGLFKTFTPSSGKKSPYVSRIAKHCYIDEDSEPSNKVREMKETQRLLSRIMFGSFFPREGGTDQLSWDHKHFIYFLTAGKKMNLAAYIFNHLCKSIRSAQNPAKLTPQIAYPILLSEIFYQCAVTDKIERSQSWDLLEEQRASFINGKNPPTLFSNEPPEVILEYIRLMKAEGIKITRADIANVSPEDKQKKRKRIIKIKQEKVTEAKTSGNTSASGAEVLKPSLL</sequence>
<gene>
    <name evidence="2" type="ORF">A2U01_0005780</name>
</gene>
<organism evidence="2 3">
    <name type="scientific">Trifolium medium</name>
    <dbReference type="NCBI Taxonomy" id="97028"/>
    <lineage>
        <taxon>Eukaryota</taxon>
        <taxon>Viridiplantae</taxon>
        <taxon>Streptophyta</taxon>
        <taxon>Embryophyta</taxon>
        <taxon>Tracheophyta</taxon>
        <taxon>Spermatophyta</taxon>
        <taxon>Magnoliopsida</taxon>
        <taxon>eudicotyledons</taxon>
        <taxon>Gunneridae</taxon>
        <taxon>Pentapetalae</taxon>
        <taxon>rosids</taxon>
        <taxon>fabids</taxon>
        <taxon>Fabales</taxon>
        <taxon>Fabaceae</taxon>
        <taxon>Papilionoideae</taxon>
        <taxon>50 kb inversion clade</taxon>
        <taxon>NPAAA clade</taxon>
        <taxon>Hologalegina</taxon>
        <taxon>IRL clade</taxon>
        <taxon>Trifolieae</taxon>
        <taxon>Trifolium</taxon>
    </lineage>
</organism>
<comment type="caution">
    <text evidence="2">The sequence shown here is derived from an EMBL/GenBank/DDBJ whole genome shotgun (WGS) entry which is preliminary data.</text>
</comment>
<proteinExistence type="predicted"/>
<reference evidence="2 3" key="1">
    <citation type="journal article" date="2018" name="Front. Plant Sci.">
        <title>Red Clover (Trifolium pratense) and Zigzag Clover (T. medium) - A Picture of Genomic Similarities and Differences.</title>
        <authorList>
            <person name="Dluhosova J."/>
            <person name="Istvanek J."/>
            <person name="Nedelnik J."/>
            <person name="Repkova J."/>
        </authorList>
    </citation>
    <scope>NUCLEOTIDE SEQUENCE [LARGE SCALE GENOMIC DNA]</scope>
    <source>
        <strain evidence="3">cv. 10/8</strain>
        <tissue evidence="2">Leaf</tissue>
    </source>
</reference>
<evidence type="ECO:0008006" key="4">
    <source>
        <dbReference type="Google" id="ProtNLM"/>
    </source>
</evidence>
<accession>A0A392MBQ9</accession>
<keyword evidence="3" id="KW-1185">Reference proteome</keyword>
<protein>
    <recommendedName>
        <fullName evidence="4">Cullin-like protein</fullName>
    </recommendedName>
</protein>
<feature type="compositionally biased region" description="Polar residues" evidence="1">
    <location>
        <begin position="321"/>
        <end position="330"/>
    </location>
</feature>